<comment type="caution">
    <text evidence="1">The sequence shown here is derived from an EMBL/GenBank/DDBJ whole genome shotgun (WGS) entry which is preliminary data.</text>
</comment>
<evidence type="ECO:0000313" key="1">
    <source>
        <dbReference type="EMBL" id="KAJ8959142.1"/>
    </source>
</evidence>
<dbReference type="EMBL" id="JAPWTK010000014">
    <property type="protein sequence ID" value="KAJ8959142.1"/>
    <property type="molecule type" value="Genomic_DNA"/>
</dbReference>
<sequence>MRKVCAKMVPKLLSPEQKESRMNICAYILNNIDTDPGLLDTSAELHFWEHPVGRAGNSTLPFVRRASRNKLIDDDPGWRGCALSGSCSWSVIVRNAYDYRTNDMYEPEPPEKNQTEIAGRSDDCAMASVHDPCIFKPR</sequence>
<dbReference type="AlphaFoldDB" id="A0AAV8Z6H6"/>
<reference evidence="1" key="1">
    <citation type="journal article" date="2023" name="Insect Mol. Biol.">
        <title>Genome sequencing provides insights into the evolution of gene families encoding plant cell wall-degrading enzymes in longhorned beetles.</title>
        <authorList>
            <person name="Shin N.R."/>
            <person name="Okamura Y."/>
            <person name="Kirsch R."/>
            <person name="Pauchet Y."/>
        </authorList>
    </citation>
    <scope>NUCLEOTIDE SEQUENCE</scope>
    <source>
        <strain evidence="1">AMC_N1</strain>
    </source>
</reference>
<proteinExistence type="predicted"/>
<keyword evidence="2" id="KW-1185">Reference proteome</keyword>
<accession>A0AAV8Z6H6</accession>
<dbReference type="Proteomes" id="UP001162162">
    <property type="component" value="Unassembled WGS sequence"/>
</dbReference>
<evidence type="ECO:0000313" key="2">
    <source>
        <dbReference type="Proteomes" id="UP001162162"/>
    </source>
</evidence>
<organism evidence="1 2">
    <name type="scientific">Aromia moschata</name>
    <dbReference type="NCBI Taxonomy" id="1265417"/>
    <lineage>
        <taxon>Eukaryota</taxon>
        <taxon>Metazoa</taxon>
        <taxon>Ecdysozoa</taxon>
        <taxon>Arthropoda</taxon>
        <taxon>Hexapoda</taxon>
        <taxon>Insecta</taxon>
        <taxon>Pterygota</taxon>
        <taxon>Neoptera</taxon>
        <taxon>Endopterygota</taxon>
        <taxon>Coleoptera</taxon>
        <taxon>Polyphaga</taxon>
        <taxon>Cucujiformia</taxon>
        <taxon>Chrysomeloidea</taxon>
        <taxon>Cerambycidae</taxon>
        <taxon>Cerambycinae</taxon>
        <taxon>Callichromatini</taxon>
        <taxon>Aromia</taxon>
    </lineage>
</organism>
<name>A0AAV8Z6H6_9CUCU</name>
<gene>
    <name evidence="1" type="ORF">NQ318_022403</name>
</gene>
<protein>
    <submittedName>
        <fullName evidence="1">Uncharacterized protein</fullName>
    </submittedName>
</protein>